<feature type="compositionally biased region" description="Basic and acidic residues" evidence="1">
    <location>
        <begin position="166"/>
        <end position="180"/>
    </location>
</feature>
<feature type="compositionally biased region" description="Low complexity" evidence="1">
    <location>
        <begin position="72"/>
        <end position="94"/>
    </location>
</feature>
<name>A0A4R3YWD2_9GAMM</name>
<gene>
    <name evidence="2" type="ORF">EDC52_105186</name>
</gene>
<sequence>MNNYDDIKRFKEKLLIEDIDYKEISQSNPHVTSHNWAIIKQVASGDEPFHPLEQGQSTQPTPAPIRQNEFDPAAATANQTASPASASAVHASQSILNQPPPPAQFAGRPAQSLRPPGAAATAQPSRGPSLFESVSNALPPVSAPAQQQQGPSAATPSAVVNTPVPKDGRQHFFESMDREIAAQSAGSTPPVEPARPLQAGSLGPLQSEPARPLTSPAAASWPPDRRSAASSSPAEEKMRFKSLFSQASKDASAIAGRDTPLSVLLEKIALCR</sequence>
<evidence type="ECO:0000313" key="3">
    <source>
        <dbReference type="Proteomes" id="UP000295719"/>
    </source>
</evidence>
<dbReference type="OrthoDB" id="6434633at2"/>
<dbReference type="Proteomes" id="UP000295719">
    <property type="component" value="Unassembled WGS sequence"/>
</dbReference>
<dbReference type="AlphaFoldDB" id="A0A4R3YWD2"/>
<accession>A0A4R3YWD2</accession>
<proteinExistence type="predicted"/>
<protein>
    <submittedName>
        <fullName evidence="2">Cellulose biosynthesis protein BcsO</fullName>
    </submittedName>
</protein>
<evidence type="ECO:0000256" key="1">
    <source>
        <dbReference type="SAM" id="MobiDB-lite"/>
    </source>
</evidence>
<feature type="compositionally biased region" description="Polar residues" evidence="1">
    <location>
        <begin position="122"/>
        <end position="136"/>
    </location>
</feature>
<reference evidence="2 3" key="1">
    <citation type="submission" date="2019-03" db="EMBL/GenBank/DDBJ databases">
        <title>Genomic Encyclopedia of Type Strains, Phase IV (KMG-IV): sequencing the most valuable type-strain genomes for metagenomic binning, comparative biology and taxonomic classification.</title>
        <authorList>
            <person name="Goeker M."/>
        </authorList>
    </citation>
    <scope>NUCLEOTIDE SEQUENCE [LARGE SCALE GENOMIC DNA]</scope>
    <source>
        <strain evidence="2 3">DSM 19580</strain>
    </source>
</reference>
<evidence type="ECO:0000313" key="2">
    <source>
        <dbReference type="EMBL" id="TCV95583.1"/>
    </source>
</evidence>
<feature type="compositionally biased region" description="Low complexity" evidence="1">
    <location>
        <begin position="139"/>
        <end position="158"/>
    </location>
</feature>
<dbReference type="EMBL" id="SMCR01000005">
    <property type="protein sequence ID" value="TCV95583.1"/>
    <property type="molecule type" value="Genomic_DNA"/>
</dbReference>
<feature type="region of interest" description="Disordered" evidence="1">
    <location>
        <begin position="45"/>
        <end position="238"/>
    </location>
</feature>
<feature type="compositionally biased region" description="Low complexity" evidence="1">
    <location>
        <begin position="215"/>
        <end position="233"/>
    </location>
</feature>
<comment type="caution">
    <text evidence="2">The sequence shown here is derived from an EMBL/GenBank/DDBJ whole genome shotgun (WGS) entry which is preliminary data.</text>
</comment>
<dbReference type="RefSeq" id="WP_131865682.1">
    <property type="nucleotide sequence ID" value="NZ_SMCR01000005.1"/>
</dbReference>
<organism evidence="2 3">
    <name type="scientific">Biostraticola tofi</name>
    <dbReference type="NCBI Taxonomy" id="466109"/>
    <lineage>
        <taxon>Bacteria</taxon>
        <taxon>Pseudomonadati</taxon>
        <taxon>Pseudomonadota</taxon>
        <taxon>Gammaproteobacteria</taxon>
        <taxon>Enterobacterales</taxon>
        <taxon>Bruguierivoracaceae</taxon>
        <taxon>Biostraticola</taxon>
    </lineage>
</organism>
<keyword evidence="3" id="KW-1185">Reference proteome</keyword>